<evidence type="ECO:0000256" key="1">
    <source>
        <dbReference type="SAM" id="SignalP"/>
    </source>
</evidence>
<dbReference type="Gene3D" id="3.40.390.10">
    <property type="entry name" value="Collagenase (Catalytic Domain)"/>
    <property type="match status" value="1"/>
</dbReference>
<name>U2P596_9BACT</name>
<evidence type="ECO:0008006" key="7">
    <source>
        <dbReference type="Google" id="ProtNLM"/>
    </source>
</evidence>
<evidence type="ECO:0000259" key="3">
    <source>
        <dbReference type="Pfam" id="PF17148"/>
    </source>
</evidence>
<dbReference type="PANTHER" id="PTHR38478">
    <property type="entry name" value="PEPTIDASE M1A AND M12B"/>
    <property type="match status" value="1"/>
</dbReference>
<feature type="domain" description="EcxA zinc-binding" evidence="2">
    <location>
        <begin position="418"/>
        <end position="726"/>
    </location>
</feature>
<evidence type="ECO:0000313" key="6">
    <source>
        <dbReference type="Proteomes" id="UP000016648"/>
    </source>
</evidence>
<dbReference type="InterPro" id="IPR032534">
    <property type="entry name" value="EcxA_zinc-bd"/>
</dbReference>
<feature type="chain" id="PRO_5004632353" description="Metallopeptidase family M12B Reprolysin-like domain protein" evidence="1">
    <location>
        <begin position="19"/>
        <end position="850"/>
    </location>
</feature>
<gene>
    <name evidence="5" type="ORF">HMPREF9135_1751</name>
</gene>
<proteinExistence type="predicted"/>
<evidence type="ECO:0000259" key="4">
    <source>
        <dbReference type="Pfam" id="PF17162"/>
    </source>
</evidence>
<dbReference type="Proteomes" id="UP000016648">
    <property type="component" value="Unassembled WGS sequence"/>
</dbReference>
<reference evidence="5 6" key="1">
    <citation type="submission" date="2013-08" db="EMBL/GenBank/DDBJ databases">
        <authorList>
            <person name="Durkin A.S."/>
            <person name="Haft D.R."/>
            <person name="McCorrison J."/>
            <person name="Torralba M."/>
            <person name="Gillis M."/>
            <person name="Haft D.H."/>
            <person name="Methe B."/>
            <person name="Sutton G."/>
            <person name="Nelson K.E."/>
        </authorList>
    </citation>
    <scope>NUCLEOTIDE SEQUENCE [LARGE SCALE GENOMIC DNA]</scope>
    <source>
        <strain evidence="5 6">F0067</strain>
    </source>
</reference>
<evidence type="ECO:0000313" key="5">
    <source>
        <dbReference type="EMBL" id="ERK39331.1"/>
    </source>
</evidence>
<evidence type="ECO:0000259" key="2">
    <source>
        <dbReference type="Pfam" id="PF16313"/>
    </source>
</evidence>
<feature type="domain" description="DUF5118" evidence="4">
    <location>
        <begin position="43"/>
        <end position="87"/>
    </location>
</feature>
<protein>
    <recommendedName>
        <fullName evidence="7">Metallopeptidase family M12B Reprolysin-like domain protein</fullName>
    </recommendedName>
</protein>
<dbReference type="InterPro" id="IPR024079">
    <property type="entry name" value="MetalloPept_cat_dom_sf"/>
</dbReference>
<dbReference type="PATRIC" id="fig|1115809.3.peg.1309"/>
<dbReference type="Pfam" id="PF17162">
    <property type="entry name" value="DUF5118"/>
    <property type="match status" value="1"/>
</dbReference>
<dbReference type="PANTHER" id="PTHR38478:SF1">
    <property type="entry name" value="ZINC DEPENDENT METALLOPROTEASE DOMAIN LIPOPROTEIN"/>
    <property type="match status" value="1"/>
</dbReference>
<dbReference type="GO" id="GO:0008237">
    <property type="term" value="F:metallopeptidase activity"/>
    <property type="evidence" value="ECO:0007669"/>
    <property type="project" value="InterPro"/>
</dbReference>
<dbReference type="SUPFAM" id="SSF55486">
    <property type="entry name" value="Metalloproteases ('zincins'), catalytic domain"/>
    <property type="match status" value="1"/>
</dbReference>
<comment type="caution">
    <text evidence="5">The sequence shown here is derived from an EMBL/GenBank/DDBJ whole genome shotgun (WGS) entry which is preliminary data.</text>
</comment>
<feature type="domain" description="DUF5117" evidence="3">
    <location>
        <begin position="96"/>
        <end position="285"/>
    </location>
</feature>
<dbReference type="AlphaFoldDB" id="U2P596"/>
<dbReference type="CDD" id="cd04276">
    <property type="entry name" value="ZnMc_MMP_like_2"/>
    <property type="match status" value="1"/>
</dbReference>
<dbReference type="EMBL" id="AWEY01000023">
    <property type="protein sequence ID" value="ERK39331.1"/>
    <property type="molecule type" value="Genomic_DNA"/>
</dbReference>
<dbReference type="RefSeq" id="WP_021589644.1">
    <property type="nucleotide sequence ID" value="NZ_AWEY01000023.1"/>
</dbReference>
<dbReference type="InterPro" id="IPR033413">
    <property type="entry name" value="DUF5117"/>
</dbReference>
<feature type="signal peptide" evidence="1">
    <location>
        <begin position="1"/>
        <end position="18"/>
    </location>
</feature>
<dbReference type="Pfam" id="PF17148">
    <property type="entry name" value="DUF5117"/>
    <property type="match status" value="1"/>
</dbReference>
<dbReference type="Pfam" id="PF16313">
    <property type="entry name" value="DUF4953"/>
    <property type="match status" value="1"/>
</dbReference>
<sequence length="850" mass="96227">MKKLLLVLALTGALFPQAGMSKKKSKKNAAVALPTPKVDDWSKAVKGARQYKGMFTAYLNKEGKLYFELADSVYSRDYILSNRIARTSNTHDFVAGQMVNTPLLVRFATDSTKVYMYKVQHAAVVRPTDPIAAAFKTNFSDPVLKAFKVVAHKPGRVLIDMTSLFGGNDKLLTPLKADNPLEAMFGGGKALKGSFNAEASGIVEVKAFPCNMEIKSNLSYDLTTGNQPYTVQMHRSLFVAPKTLMRARIHDNRVGYFMSDKKRYSSAADRVEEQSIIHRWRLEPKEGDWEKYYAGQLVEPRKPIVFYVDSAFPAKWRETVKQGVMDWNKAFEAAGFKNAVVARDYPTDDPDFDPDDMRYSCIKYALTETANAMGPSYVDPRTGEILTADVIWYHNVVSLLHDWRFAQTGAVDYRTHKKVFDDDLMRESMRYVTSHEVGHTLGLMHNMGASYSFPVDSLRSPAFTRKYGTTPSIMDYARNNFVAQPGDLERGVKMTPPILGVEDINAIKWGYRLIKDARTPEDEVPTLNRWIEEKAADPMYTFGAQQVFGTVDVSAQTEDLGDDHVKAGDYAISNLKIVVRHLEQWTAERGENYDNMKHTYKSLVAQYGRHLGHVLPYLGGVIHHEVRQGDGRMAKTYLSRAAQRRAMRWIVAQGRSYRSWLCPRKLLLKFDRPDEIKTDFTRPIVSAIYGSTTLQRVDEGHKVDAARNYSLDQYMDDAFQELFGATRRGAALSEAEMQLQRTAIDFFVKGAGIKPEAAAKKPLALADNATLDLQQLLDAPRLPCEYADPQASFVRINYGLPSLKEEIYKPLMLRQLKRVQALYRQKRASGNQATRNFYDYQLLTIGQLFK</sequence>
<keyword evidence="6" id="KW-1185">Reference proteome</keyword>
<organism evidence="5 6">
    <name type="scientific">Segatella baroniae F0067</name>
    <dbReference type="NCBI Taxonomy" id="1115809"/>
    <lineage>
        <taxon>Bacteria</taxon>
        <taxon>Pseudomonadati</taxon>
        <taxon>Bacteroidota</taxon>
        <taxon>Bacteroidia</taxon>
        <taxon>Bacteroidales</taxon>
        <taxon>Prevotellaceae</taxon>
        <taxon>Segatella</taxon>
    </lineage>
</organism>
<accession>U2P596</accession>
<keyword evidence="1" id="KW-0732">Signal</keyword>
<dbReference type="InterPro" id="IPR034032">
    <property type="entry name" value="Zn_MMP-like_bac"/>
</dbReference>
<dbReference type="InterPro" id="IPR033428">
    <property type="entry name" value="DUF5118"/>
</dbReference>